<sequence>MSTDRECAQCNWVMDRDDVDLTVATMVSDILQQYSRDPHKTHGTNRSGSPCSTQASVPLSEITGSEEEASLRPIAHRLGTVPRPASMNAVADVKTRLKEYKQRVNHLEAEIRNLEQTLIDERTKASVYQMEQEQLIATMKESFKQENLKLLASNKQIVEKLLAEKKDLADKYEELANDLHKAKLEQMGNVTAASENEILKTQLDKLKQEHVSLKATFDEQLEKAKHRIQVTESKKRKQAVEEAIEQTKHTLALGLEPKLQEMDLAHKTETLKLTADHETALRRQKQDLTLQHEEALAKQRTEIMKQTAEEIDQLREEMQQKIKRVKAELQHEHSLELETIKKKLQMEHDVSVSTELTKMRGLLNEKTLECDILNDKLQKLSAEAQKSIEQLKLSYISEVDKYRVAYANEVSVIKTQYKELARTLWLQSKPEMVEQVRTERDKILKSMAKTWDEKIEAARLQERTVVTEKEAEIATKDARIKDLQLQLLNAEVETSKCNAEREALTGRISHLVNEKDSFMTRQSYSYARLQMSVEDYRCRAIRQQTRRRDFEAKIKNKVQEKLLAIAQEKDTLIAQLTEALELEQQRSAEYVAQLAQLQELTNAE</sequence>
<name>A8BZJ0_GIAIC</name>
<dbReference type="HOGENOM" id="CLU_452334_0_0_1"/>
<keyword evidence="1" id="KW-0175">Coiled coil</keyword>
<organism evidence="3 4">
    <name type="scientific">Giardia intestinalis (strain ATCC 50803 / WB clone C6)</name>
    <name type="common">Giardia lamblia</name>
    <dbReference type="NCBI Taxonomy" id="184922"/>
    <lineage>
        <taxon>Eukaryota</taxon>
        <taxon>Metamonada</taxon>
        <taxon>Diplomonadida</taxon>
        <taxon>Hexamitidae</taxon>
        <taxon>Giardiinae</taxon>
        <taxon>Giardia</taxon>
    </lineage>
</organism>
<dbReference type="GeneID" id="5696880"/>
<feature type="region of interest" description="Disordered" evidence="2">
    <location>
        <begin position="34"/>
        <end position="56"/>
    </location>
</feature>
<proteinExistence type="predicted"/>
<feature type="coiled-coil region" evidence="1">
    <location>
        <begin position="90"/>
        <end position="124"/>
    </location>
</feature>
<reference evidence="3 4" key="1">
    <citation type="journal article" date="2007" name="Science">
        <title>Genomic minimalism in the early diverging intestinal parasite Giardia lamblia.</title>
        <authorList>
            <person name="Morrison H.G."/>
            <person name="McArthur A.G."/>
            <person name="Gillin F.D."/>
            <person name="Aley S.B."/>
            <person name="Adam R.D."/>
            <person name="Olsen G.J."/>
            <person name="Best A.A."/>
            <person name="Cande W.Z."/>
            <person name="Chen F."/>
            <person name="Cipriano M.J."/>
            <person name="Davids B.J."/>
            <person name="Dawson S.C."/>
            <person name="Elmendorf H.G."/>
            <person name="Hehl A.B."/>
            <person name="Holder M.E."/>
            <person name="Huse S.M."/>
            <person name="Kim U.U."/>
            <person name="Lasek-Nesselquist E."/>
            <person name="Manning G."/>
            <person name="Nigam A."/>
            <person name="Nixon J.E."/>
            <person name="Palm D."/>
            <person name="Passamaneck N.E."/>
            <person name="Prabhu A."/>
            <person name="Reich C.I."/>
            <person name="Reiner D.S."/>
            <person name="Samuelson J."/>
            <person name="Svard S.G."/>
            <person name="Sogin M.L."/>
        </authorList>
    </citation>
    <scope>NUCLEOTIDE SEQUENCE [LARGE SCALE GENOMIC DNA]</scope>
    <source>
        <strain evidence="3 4">WB C6</strain>
    </source>
</reference>
<comment type="caution">
    <text evidence="3">The sequence shown here is derived from an EMBL/GenBank/DDBJ whole genome shotgun (WGS) entry which is preliminary data.</text>
</comment>
<accession>A8BZJ0</accession>
<feature type="coiled-coil region" evidence="1">
    <location>
        <begin position="466"/>
        <end position="493"/>
    </location>
</feature>
<feature type="coiled-coil region" evidence="1">
    <location>
        <begin position="155"/>
        <end position="250"/>
    </location>
</feature>
<dbReference type="OMA" id="RECAQCN"/>
<feature type="coiled-coil region" evidence="1">
    <location>
        <begin position="297"/>
        <end position="335"/>
    </location>
</feature>
<keyword evidence="4" id="KW-1185">Reference proteome</keyword>
<dbReference type="EMBL" id="AACB03000001">
    <property type="protein sequence ID" value="KAE8305464.1"/>
    <property type="molecule type" value="Genomic_DNA"/>
</dbReference>
<feature type="compositionally biased region" description="Polar residues" evidence="2">
    <location>
        <begin position="44"/>
        <end position="56"/>
    </location>
</feature>
<dbReference type="RefSeq" id="XP_001704009.1">
    <property type="nucleotide sequence ID" value="XM_001703957.1"/>
</dbReference>
<evidence type="ECO:0000256" key="2">
    <source>
        <dbReference type="SAM" id="MobiDB-lite"/>
    </source>
</evidence>
<evidence type="ECO:0000256" key="1">
    <source>
        <dbReference type="SAM" id="Coils"/>
    </source>
</evidence>
<dbReference type="AlphaFoldDB" id="A8BZJ0"/>
<dbReference type="Proteomes" id="UP000001548">
    <property type="component" value="Unassembled WGS sequence"/>
</dbReference>
<evidence type="ECO:0000313" key="4">
    <source>
        <dbReference type="Proteomes" id="UP000001548"/>
    </source>
</evidence>
<dbReference type="KEGG" id="gla:GL50803_009659"/>
<gene>
    <name evidence="3" type="ORF">GL50803_009659</name>
</gene>
<dbReference type="VEuPathDB" id="GiardiaDB:GL50803_9659"/>
<evidence type="ECO:0000313" key="3">
    <source>
        <dbReference type="EMBL" id="KAE8305464.1"/>
    </source>
</evidence>
<feature type="coiled-coil region" evidence="1">
    <location>
        <begin position="363"/>
        <end position="394"/>
    </location>
</feature>
<protein>
    <submittedName>
        <fullName evidence="3">Uncharacterized protein</fullName>
    </submittedName>
</protein>
<feature type="coiled-coil region" evidence="1">
    <location>
        <begin position="573"/>
        <end position="600"/>
    </location>
</feature>